<feature type="domain" description="HTH merR-type" evidence="2">
    <location>
        <begin position="1"/>
        <end position="73"/>
    </location>
</feature>
<dbReference type="RefSeq" id="WP_137330074.1">
    <property type="nucleotide sequence ID" value="NZ_CP040058.1"/>
</dbReference>
<dbReference type="SMART" id="SM00422">
    <property type="entry name" value="HTH_MERR"/>
    <property type="match status" value="1"/>
</dbReference>
<dbReference type="Gene3D" id="3.40.50.150">
    <property type="entry name" value="Vaccinia Virus protein VP39"/>
    <property type="match status" value="1"/>
</dbReference>
<dbReference type="Pfam" id="PF13411">
    <property type="entry name" value="MerR_1"/>
    <property type="match status" value="1"/>
</dbReference>
<dbReference type="EMBL" id="CP040058">
    <property type="protein sequence ID" value="QCP36920.1"/>
    <property type="molecule type" value="Genomic_DNA"/>
</dbReference>
<dbReference type="SUPFAM" id="SSF53335">
    <property type="entry name" value="S-adenosyl-L-methionine-dependent methyltransferases"/>
    <property type="match status" value="1"/>
</dbReference>
<dbReference type="PROSITE" id="PS50937">
    <property type="entry name" value="HTH_MERR_2"/>
    <property type="match status" value="1"/>
</dbReference>
<keyword evidence="1" id="KW-0238">DNA-binding</keyword>
<dbReference type="InterPro" id="IPR013216">
    <property type="entry name" value="Methyltransf_11"/>
</dbReference>
<proteinExistence type="predicted"/>
<evidence type="ECO:0000256" key="1">
    <source>
        <dbReference type="ARBA" id="ARBA00023125"/>
    </source>
</evidence>
<dbReference type="GO" id="GO:0003700">
    <property type="term" value="F:DNA-binding transcription factor activity"/>
    <property type="evidence" value="ECO:0007669"/>
    <property type="project" value="InterPro"/>
</dbReference>
<evidence type="ECO:0000313" key="3">
    <source>
        <dbReference type="EMBL" id="QCP36920.1"/>
    </source>
</evidence>
<dbReference type="Proteomes" id="UP000298653">
    <property type="component" value="Chromosome"/>
</dbReference>
<dbReference type="KEGG" id="arf:AR1Y2_3466"/>
<keyword evidence="4" id="KW-1185">Reference proteome</keyword>
<sequence>MERFYTTGEFAKKAKVTIRTIRYYDKKGILKPSSRNEKGYRMYTDQDFLRLQKVLSLKYLGFSLEEIKNMTINDDTLNITNSLRMQADLLHKKAEHLRSVEEALLKTTKVIEETNQVDWNEILNLIHMTSMERVLVEQYQNSTNLDIRISLHDRYSVNSQGWFPWLFSLIDFQNVKSVLEIGCGNGQIWKNKQIQELSHVKVVLSDISEGMLLDAKKQLDGVTGPELLFQSFDCGKIPYPNQSFDRVVANHVLFYVNDLDLALTEIKRVLREEGIVYCSTYGKQHMKEVTELVHEFDPTITLSEVSLYDRFGLENGSGILKKYFSSVEKKEYEDSLIITEAEPLLDYILSCHGNQNERLNGRKTEFKEFIKKKIREQGQVKITKQAGVLICRKNS</sequence>
<dbReference type="PRINTS" id="PR00040">
    <property type="entry name" value="HTHMERR"/>
</dbReference>
<dbReference type="CDD" id="cd01106">
    <property type="entry name" value="HTH_TipAL-Mta"/>
    <property type="match status" value="1"/>
</dbReference>
<organism evidence="3 4">
    <name type="scientific">Anaerostipes rhamnosivorans</name>
    <dbReference type="NCBI Taxonomy" id="1229621"/>
    <lineage>
        <taxon>Bacteria</taxon>
        <taxon>Bacillati</taxon>
        <taxon>Bacillota</taxon>
        <taxon>Clostridia</taxon>
        <taxon>Lachnospirales</taxon>
        <taxon>Lachnospiraceae</taxon>
        <taxon>Anaerostipes</taxon>
    </lineage>
</organism>
<dbReference type="InterPro" id="IPR047057">
    <property type="entry name" value="MerR_fam"/>
</dbReference>
<dbReference type="PANTHER" id="PTHR30204">
    <property type="entry name" value="REDOX-CYCLING DRUG-SENSING TRANSCRIPTIONAL ACTIVATOR SOXR"/>
    <property type="match status" value="1"/>
</dbReference>
<dbReference type="InterPro" id="IPR009061">
    <property type="entry name" value="DNA-bd_dom_put_sf"/>
</dbReference>
<dbReference type="PANTHER" id="PTHR30204:SF96">
    <property type="entry name" value="CHROMOSOME-ANCHORING PROTEIN RACA"/>
    <property type="match status" value="1"/>
</dbReference>
<dbReference type="CDD" id="cd02440">
    <property type="entry name" value="AdoMet_MTases"/>
    <property type="match status" value="1"/>
</dbReference>
<accession>A0A4V1EGQ7</accession>
<protein>
    <submittedName>
        <fullName evidence="3">Transcriptional regulator, MerR family</fullName>
    </submittedName>
</protein>
<dbReference type="OrthoDB" id="9777497at2"/>
<dbReference type="GO" id="GO:0008757">
    <property type="term" value="F:S-adenosylmethionine-dependent methyltransferase activity"/>
    <property type="evidence" value="ECO:0007669"/>
    <property type="project" value="InterPro"/>
</dbReference>
<evidence type="ECO:0000259" key="2">
    <source>
        <dbReference type="PROSITE" id="PS50937"/>
    </source>
</evidence>
<dbReference type="Gene3D" id="1.10.1660.10">
    <property type="match status" value="1"/>
</dbReference>
<name>A0A4V1EGQ7_9FIRM</name>
<dbReference type="GO" id="GO:0003677">
    <property type="term" value="F:DNA binding"/>
    <property type="evidence" value="ECO:0007669"/>
    <property type="project" value="UniProtKB-KW"/>
</dbReference>
<dbReference type="InterPro" id="IPR000551">
    <property type="entry name" value="MerR-type_HTH_dom"/>
</dbReference>
<evidence type="ECO:0000313" key="4">
    <source>
        <dbReference type="Proteomes" id="UP000298653"/>
    </source>
</evidence>
<dbReference type="InterPro" id="IPR029063">
    <property type="entry name" value="SAM-dependent_MTases_sf"/>
</dbReference>
<reference evidence="3 4" key="1">
    <citation type="submission" date="2019-05" db="EMBL/GenBank/DDBJ databases">
        <title>Complete genome sequencing of Anaerostipes rhamnosivorans.</title>
        <authorList>
            <person name="Bui T.P.N."/>
            <person name="de Vos W.M."/>
        </authorList>
    </citation>
    <scope>NUCLEOTIDE SEQUENCE [LARGE SCALE GENOMIC DNA]</scope>
    <source>
        <strain evidence="3 4">1y2</strain>
    </source>
</reference>
<dbReference type="Pfam" id="PF08241">
    <property type="entry name" value="Methyltransf_11"/>
    <property type="match status" value="1"/>
</dbReference>
<gene>
    <name evidence="3" type="ORF">AR1Y2_3466</name>
</gene>
<dbReference type="SUPFAM" id="SSF46955">
    <property type="entry name" value="Putative DNA-binding domain"/>
    <property type="match status" value="1"/>
</dbReference>
<dbReference type="AlphaFoldDB" id="A0A4V1EGQ7"/>